<dbReference type="KEGG" id="haa:A5892_11880"/>
<keyword evidence="3" id="KW-1185">Reference proteome</keyword>
<dbReference type="GO" id="GO:0016740">
    <property type="term" value="F:transferase activity"/>
    <property type="evidence" value="ECO:0007669"/>
    <property type="project" value="UniProtKB-KW"/>
</dbReference>
<dbReference type="NCBIfam" id="NF040716">
    <property type="entry name" value="YcaO_for_S12"/>
    <property type="match status" value="1"/>
</dbReference>
<dbReference type="AlphaFoldDB" id="A0A172YFN0"/>
<evidence type="ECO:0000313" key="3">
    <source>
        <dbReference type="Proteomes" id="UP000077875"/>
    </source>
</evidence>
<proteinExistence type="predicted"/>
<gene>
    <name evidence="2" type="ORF">A5892_11880</name>
</gene>
<dbReference type="PANTHER" id="PTHR37809:SF1">
    <property type="entry name" value="RIBOSOMAL PROTEIN S12 METHYLTHIOTRANSFERASE ACCESSORY FACTOR YCAO"/>
    <property type="match status" value="1"/>
</dbReference>
<dbReference type="InterPro" id="IPR041080">
    <property type="entry name" value="YcaO_C"/>
</dbReference>
<dbReference type="NCBIfam" id="TIGR00702">
    <property type="entry name" value="YcaO-type kinase domain"/>
    <property type="match status" value="1"/>
</dbReference>
<dbReference type="Pfam" id="PF18381">
    <property type="entry name" value="YcaO_C"/>
    <property type="match status" value="1"/>
</dbReference>
<dbReference type="PROSITE" id="PS51664">
    <property type="entry name" value="YCAO"/>
    <property type="match status" value="1"/>
</dbReference>
<keyword evidence="2" id="KW-0687">Ribonucleoprotein</keyword>
<dbReference type="Pfam" id="PF02624">
    <property type="entry name" value="YcaO"/>
    <property type="match status" value="1"/>
</dbReference>
<name>A0A172YFN0_9GAMM</name>
<reference evidence="2 3" key="1">
    <citation type="submission" date="2016-04" db="EMBL/GenBank/DDBJ databases">
        <title>Complete Genome Sequence of Halotalea alkalilenta IHB B 13600.</title>
        <authorList>
            <person name="Swarnkar M.K."/>
            <person name="Sharma A."/>
            <person name="Kaushal K."/>
            <person name="Soni R."/>
            <person name="Rana S."/>
            <person name="Singh A.K."/>
            <person name="Gulati A."/>
        </authorList>
    </citation>
    <scope>NUCLEOTIDE SEQUENCE [LARGE SCALE GENOMIC DNA]</scope>
    <source>
        <strain evidence="2 3">IHB B 13600</strain>
    </source>
</reference>
<evidence type="ECO:0000259" key="1">
    <source>
        <dbReference type="PROSITE" id="PS51664"/>
    </source>
</evidence>
<dbReference type="RefSeq" id="WP_064122984.1">
    <property type="nucleotide sequence ID" value="NZ_CP015243.1"/>
</dbReference>
<organism evidence="2 3">
    <name type="scientific">Halotalea alkalilenta</name>
    <dbReference type="NCBI Taxonomy" id="376489"/>
    <lineage>
        <taxon>Bacteria</taxon>
        <taxon>Pseudomonadati</taxon>
        <taxon>Pseudomonadota</taxon>
        <taxon>Gammaproteobacteria</taxon>
        <taxon>Oceanospirillales</taxon>
        <taxon>Halomonadaceae</taxon>
        <taxon>Halotalea</taxon>
    </lineage>
</organism>
<dbReference type="InterPro" id="IPR003776">
    <property type="entry name" value="YcaO-like_dom"/>
</dbReference>
<accession>A0A172YFN0</accession>
<dbReference type="EMBL" id="CP015243">
    <property type="protein sequence ID" value="ANF58078.1"/>
    <property type="molecule type" value="Genomic_DNA"/>
</dbReference>
<dbReference type="STRING" id="376489.A5892_11880"/>
<dbReference type="Proteomes" id="UP000077875">
    <property type="component" value="Chromosome"/>
</dbReference>
<feature type="domain" description="YcaO" evidence="1">
    <location>
        <begin position="61"/>
        <end position="437"/>
    </location>
</feature>
<dbReference type="PANTHER" id="PTHR37809">
    <property type="entry name" value="RIBOSOMAL PROTEIN S12 METHYLTHIOTRANSFERASE ACCESSORY FACTOR YCAO"/>
    <property type="match status" value="1"/>
</dbReference>
<sequence length="579" mass="64245">MTEETYIPGKDEALERSISNLRGAIESLGFNIVEARWLNPAPYIWSVHIRDRDCPQVFSNGKGASREAAMASALGEMLERLSTRYLWADFYLTPMLERFGFIHQRDEQWFPAEEAPMPAELLDQGTRARYDLAETDEGELVTAELCDMNGGDSGRGVCALPYVRSRDGETVLVPVNVIANLFVSNGMSAGNNRYEAVVQGLSEIFERGIKNRILRDGIALPEVPEAVLDRYPTIKQGLEALNAAGFPVRALDASLGGRYPVMCVLLQNPADGGVYASFGAHPRFQVALERALTELLQGRALDELEGFPAPTSDMDLVSDPHNLELHFIDSSGYVSWALLSDTPDVEFADWDDQDDNATARARLIALLEEEGFDVYIAEYTDLGGYACRILVPGFSEIYLPDELRWNNNNQALEHRATLFDLANAEPNDWEALLDDLEGHAVNEQLRVLEWAGIAGDKGTPWARLRVGELKLWLMLALERFDEAKEQLDMVLASGHLEPEERLALRALADTLDLALNDFDLADFRRALVGYYGTELVDQAQALTEGRLRFPGLGPLDPACPTVAHGKLLEAYAKVLSAQR</sequence>
<protein>
    <submittedName>
        <fullName evidence="2">Ribosomal protein S12 methylthiotransferase accessory factor YcaO</fullName>
    </submittedName>
</protein>
<dbReference type="Gene3D" id="3.30.160.660">
    <property type="match status" value="1"/>
</dbReference>
<keyword evidence="2" id="KW-0689">Ribosomal protein</keyword>
<dbReference type="GO" id="GO:0005840">
    <property type="term" value="C:ribosome"/>
    <property type="evidence" value="ECO:0007669"/>
    <property type="project" value="UniProtKB-KW"/>
</dbReference>
<evidence type="ECO:0000313" key="2">
    <source>
        <dbReference type="EMBL" id="ANF58078.1"/>
    </source>
</evidence>
<keyword evidence="2" id="KW-0808">Transferase</keyword>